<evidence type="ECO:0000259" key="1">
    <source>
        <dbReference type="Pfam" id="PF07812"/>
    </source>
</evidence>
<dbReference type="Pfam" id="PF07812">
    <property type="entry name" value="TfuA"/>
    <property type="match status" value="1"/>
</dbReference>
<organism evidence="2 3">
    <name type="scientific">Aliirhizobium smilacinae</name>
    <dbReference type="NCBI Taxonomy" id="1395944"/>
    <lineage>
        <taxon>Bacteria</taxon>
        <taxon>Pseudomonadati</taxon>
        <taxon>Pseudomonadota</taxon>
        <taxon>Alphaproteobacteria</taxon>
        <taxon>Hyphomicrobiales</taxon>
        <taxon>Rhizobiaceae</taxon>
        <taxon>Aliirhizobium</taxon>
    </lineage>
</organism>
<gene>
    <name evidence="2" type="ORF">FHP24_03540</name>
</gene>
<comment type="caution">
    <text evidence="2">The sequence shown here is derived from an EMBL/GenBank/DDBJ whole genome shotgun (WGS) entry which is preliminary data.</text>
</comment>
<dbReference type="AlphaFoldDB" id="A0A5C4XQ22"/>
<name>A0A5C4XQ22_9HYPH</name>
<proteinExistence type="predicted"/>
<dbReference type="Proteomes" id="UP000311605">
    <property type="component" value="Unassembled WGS sequence"/>
</dbReference>
<evidence type="ECO:0000313" key="3">
    <source>
        <dbReference type="Proteomes" id="UP000311605"/>
    </source>
</evidence>
<evidence type="ECO:0000313" key="2">
    <source>
        <dbReference type="EMBL" id="TNM65359.1"/>
    </source>
</evidence>
<dbReference type="OrthoDB" id="118811at2"/>
<sequence>MKVLFAGPSLPDARDYLLEDIQLRPPAAKGDVYRAIVDGATVIGLIDGYFEQTAAVWHKEILFALSRGVTVMGAASMGALRAVECARYGMIGIGKIFERFRLEHSMDDADVAQVHGPPETGYIALSEPLVNIVFTLHAWLEQNLVSAEDADELRRAAQACYFKDRTWRRVILATRLFESRQGYLLALARDAKVNQKRLDALELIHVLLKTNPSPCSRVEWTFQSTAQWKMATSKG</sequence>
<dbReference type="EMBL" id="VDMN01000001">
    <property type="protein sequence ID" value="TNM65359.1"/>
    <property type="molecule type" value="Genomic_DNA"/>
</dbReference>
<feature type="domain" description="TfuA-like core" evidence="1">
    <location>
        <begin position="47"/>
        <end position="166"/>
    </location>
</feature>
<protein>
    <submittedName>
        <fullName evidence="2">Antibiotic resistance protein</fullName>
    </submittedName>
</protein>
<dbReference type="InterPro" id="IPR012924">
    <property type="entry name" value="TfuA_core"/>
</dbReference>
<accession>A0A5C4XQ22</accession>
<reference evidence="2 3" key="1">
    <citation type="submission" date="2019-06" db="EMBL/GenBank/DDBJ databases">
        <title>The draft genome of Rhizobium smilacinae PTYR-5.</title>
        <authorList>
            <person name="Liu L."/>
            <person name="Li L."/>
            <person name="Zhang X."/>
        </authorList>
    </citation>
    <scope>NUCLEOTIDE SEQUENCE [LARGE SCALE GENOMIC DNA]</scope>
    <source>
        <strain evidence="2 3">PTYR-5</strain>
    </source>
</reference>
<dbReference type="RefSeq" id="WP_139672932.1">
    <property type="nucleotide sequence ID" value="NZ_VDMN01000001.1"/>
</dbReference>
<keyword evidence="3" id="KW-1185">Reference proteome</keyword>